<dbReference type="AlphaFoldDB" id="A0A0V0YS64"/>
<protein>
    <submittedName>
        <fullName evidence="1">Uncharacterized protein</fullName>
    </submittedName>
</protein>
<feature type="non-terminal residue" evidence="1">
    <location>
        <position position="1"/>
    </location>
</feature>
<organism evidence="1 2">
    <name type="scientific">Trichinella patagoniensis</name>
    <dbReference type="NCBI Taxonomy" id="990121"/>
    <lineage>
        <taxon>Eukaryota</taxon>
        <taxon>Metazoa</taxon>
        <taxon>Ecdysozoa</taxon>
        <taxon>Nematoda</taxon>
        <taxon>Enoplea</taxon>
        <taxon>Dorylaimia</taxon>
        <taxon>Trichinellida</taxon>
        <taxon>Trichinellidae</taxon>
        <taxon>Trichinella</taxon>
    </lineage>
</organism>
<sequence length="40" mass="4828">LIPLMQRTFQGIHMQSCYFYFCQAVLWKVTDLGMRTSYIH</sequence>
<accession>A0A0V0YS64</accession>
<keyword evidence="2" id="KW-1185">Reference proteome</keyword>
<proteinExistence type="predicted"/>
<dbReference type="Proteomes" id="UP000054783">
    <property type="component" value="Unassembled WGS sequence"/>
</dbReference>
<comment type="caution">
    <text evidence="1">The sequence shown here is derived from an EMBL/GenBank/DDBJ whole genome shotgun (WGS) entry which is preliminary data.</text>
</comment>
<gene>
    <name evidence="1" type="ORF">T12_9272</name>
</gene>
<reference evidence="1 2" key="1">
    <citation type="submission" date="2015-01" db="EMBL/GenBank/DDBJ databases">
        <title>Evolution of Trichinella species and genotypes.</title>
        <authorList>
            <person name="Korhonen P.K."/>
            <person name="Edoardo P."/>
            <person name="Giuseppe L.R."/>
            <person name="Gasser R.B."/>
        </authorList>
    </citation>
    <scope>NUCLEOTIDE SEQUENCE [LARGE SCALE GENOMIC DNA]</scope>
    <source>
        <strain evidence="1">ISS2496</strain>
    </source>
</reference>
<name>A0A0V0YS64_9BILA</name>
<evidence type="ECO:0000313" key="1">
    <source>
        <dbReference type="EMBL" id="KRY02976.1"/>
    </source>
</evidence>
<dbReference type="OrthoDB" id="5917189at2759"/>
<evidence type="ECO:0000313" key="2">
    <source>
        <dbReference type="Proteomes" id="UP000054783"/>
    </source>
</evidence>
<dbReference type="EMBL" id="JYDQ01003257">
    <property type="protein sequence ID" value="KRY02976.1"/>
    <property type="molecule type" value="Genomic_DNA"/>
</dbReference>